<keyword evidence="2" id="KW-0479">Metal-binding</keyword>
<dbReference type="Proteomes" id="UP001596086">
    <property type="component" value="Unassembled WGS sequence"/>
</dbReference>
<keyword evidence="6" id="KW-1185">Reference proteome</keyword>
<dbReference type="PANTHER" id="PTHR30632">
    <property type="entry name" value="MOLYBDATE-BINDING PERIPLASMIC PROTEIN"/>
    <property type="match status" value="1"/>
</dbReference>
<evidence type="ECO:0000313" key="5">
    <source>
        <dbReference type="EMBL" id="MFC5549217.1"/>
    </source>
</evidence>
<evidence type="ECO:0000256" key="4">
    <source>
        <dbReference type="SAM" id="SignalP"/>
    </source>
</evidence>
<dbReference type="NCBIfam" id="TIGR01256">
    <property type="entry name" value="modA"/>
    <property type="match status" value="1"/>
</dbReference>
<proteinExistence type="inferred from homology"/>
<keyword evidence="3 4" id="KW-0732">Signal</keyword>
<dbReference type="PIRSF" id="PIRSF004846">
    <property type="entry name" value="ModA"/>
    <property type="match status" value="1"/>
</dbReference>
<dbReference type="Pfam" id="PF13531">
    <property type="entry name" value="SBP_bac_11"/>
    <property type="match status" value="1"/>
</dbReference>
<comment type="similarity">
    <text evidence="1">Belongs to the bacterial solute-binding protein ModA family.</text>
</comment>
<dbReference type="EMBL" id="JBHSMZ010000006">
    <property type="protein sequence ID" value="MFC5549217.1"/>
    <property type="molecule type" value="Genomic_DNA"/>
</dbReference>
<gene>
    <name evidence="5" type="primary">modA</name>
    <name evidence="5" type="ORF">ACFPO9_11895</name>
</gene>
<dbReference type="PANTHER" id="PTHR30632:SF14">
    <property type="entry name" value="TUNGSTATE_MOLYBDATE_CHROMATE-BINDING PROTEIN MODA"/>
    <property type="match status" value="1"/>
</dbReference>
<accession>A0ABW0S1S2</accession>
<reference evidence="6" key="1">
    <citation type="journal article" date="2019" name="Int. J. Syst. Evol. Microbiol.">
        <title>The Global Catalogue of Microorganisms (GCM) 10K type strain sequencing project: providing services to taxonomists for standard genome sequencing and annotation.</title>
        <authorList>
            <consortium name="The Broad Institute Genomics Platform"/>
            <consortium name="The Broad Institute Genome Sequencing Center for Infectious Disease"/>
            <person name="Wu L."/>
            <person name="Ma J."/>
        </authorList>
    </citation>
    <scope>NUCLEOTIDE SEQUENCE [LARGE SCALE GENOMIC DNA]</scope>
    <source>
        <strain evidence="6">CGMCC 4.5798</strain>
    </source>
</reference>
<feature type="signal peptide" evidence="4">
    <location>
        <begin position="1"/>
        <end position="22"/>
    </location>
</feature>
<sequence>MKILSLLPSIAAGVLAMLPAQAANVSVAVAANFIAPMQRIAAEFKKDTGHTALLAFGATGGFQAQIANGAPFDVLLAADAAAPAALEAQRLAVSGTRFTYATGRLALWSPRPGYIDREGQVLKNGTFSHLAIANPKTAPYGAAAVAVLDKLRLAGRLQSRLVVGANVAQTCQFVSTGNAELGFVALAQVYRDGKLAAGSGWIVPAHLHAPIRQDGILLAEGSANPAARMLVDYMKSDKVGNIIRSYGYER</sequence>
<protein>
    <submittedName>
        <fullName evidence="5">Molybdate ABC transporter substrate-binding protein</fullName>
    </submittedName>
</protein>
<organism evidence="5 6">
    <name type="scientific">Massilia aerilata</name>
    <dbReference type="NCBI Taxonomy" id="453817"/>
    <lineage>
        <taxon>Bacteria</taxon>
        <taxon>Pseudomonadati</taxon>
        <taxon>Pseudomonadota</taxon>
        <taxon>Betaproteobacteria</taxon>
        <taxon>Burkholderiales</taxon>
        <taxon>Oxalobacteraceae</taxon>
        <taxon>Telluria group</taxon>
        <taxon>Massilia</taxon>
    </lineage>
</organism>
<dbReference type="CDD" id="cd13539">
    <property type="entry name" value="PBP2_AvModA"/>
    <property type="match status" value="1"/>
</dbReference>
<dbReference type="RefSeq" id="WP_379770915.1">
    <property type="nucleotide sequence ID" value="NZ_JBHSMZ010000006.1"/>
</dbReference>
<dbReference type="InterPro" id="IPR044084">
    <property type="entry name" value="AvModA-like_subst-bd"/>
</dbReference>
<dbReference type="SUPFAM" id="SSF53850">
    <property type="entry name" value="Periplasmic binding protein-like II"/>
    <property type="match status" value="1"/>
</dbReference>
<dbReference type="Gene3D" id="3.40.190.10">
    <property type="entry name" value="Periplasmic binding protein-like II"/>
    <property type="match status" value="2"/>
</dbReference>
<evidence type="ECO:0000256" key="2">
    <source>
        <dbReference type="ARBA" id="ARBA00022723"/>
    </source>
</evidence>
<evidence type="ECO:0000256" key="1">
    <source>
        <dbReference type="ARBA" id="ARBA00009175"/>
    </source>
</evidence>
<dbReference type="InterPro" id="IPR050682">
    <property type="entry name" value="ModA/WtpA"/>
</dbReference>
<evidence type="ECO:0000313" key="6">
    <source>
        <dbReference type="Proteomes" id="UP001596086"/>
    </source>
</evidence>
<evidence type="ECO:0000256" key="3">
    <source>
        <dbReference type="ARBA" id="ARBA00022729"/>
    </source>
</evidence>
<comment type="caution">
    <text evidence="5">The sequence shown here is derived from an EMBL/GenBank/DDBJ whole genome shotgun (WGS) entry which is preliminary data.</text>
</comment>
<dbReference type="InterPro" id="IPR005950">
    <property type="entry name" value="ModA"/>
</dbReference>
<feature type="chain" id="PRO_5046164112" evidence="4">
    <location>
        <begin position="23"/>
        <end position="250"/>
    </location>
</feature>
<name>A0ABW0S1S2_9BURK</name>